<reference evidence="2 3" key="1">
    <citation type="submission" date="2020-08" db="EMBL/GenBank/DDBJ databases">
        <title>Plant Genome Project.</title>
        <authorList>
            <person name="Zhang R.-G."/>
        </authorList>
    </citation>
    <scope>NUCLEOTIDE SEQUENCE [LARGE SCALE GENOMIC DNA]</scope>
    <source>
        <tissue evidence="2">Rhizome</tissue>
    </source>
</reference>
<evidence type="ECO:0000259" key="1">
    <source>
        <dbReference type="Pfam" id="PF03936"/>
    </source>
</evidence>
<comment type="caution">
    <text evidence="2">The sequence shown here is derived from an EMBL/GenBank/DDBJ whole genome shotgun (WGS) entry which is preliminary data.</text>
</comment>
<dbReference type="EMBL" id="JACMSC010000007">
    <property type="protein sequence ID" value="KAG6513871.1"/>
    <property type="molecule type" value="Genomic_DNA"/>
</dbReference>
<keyword evidence="3" id="KW-1185">Reference proteome</keyword>
<evidence type="ECO:0000313" key="3">
    <source>
        <dbReference type="Proteomes" id="UP000734854"/>
    </source>
</evidence>
<evidence type="ECO:0000313" key="2">
    <source>
        <dbReference type="EMBL" id="KAG6513871.1"/>
    </source>
</evidence>
<organism evidence="2 3">
    <name type="scientific">Zingiber officinale</name>
    <name type="common">Ginger</name>
    <name type="synonym">Amomum zingiber</name>
    <dbReference type="NCBI Taxonomy" id="94328"/>
    <lineage>
        <taxon>Eukaryota</taxon>
        <taxon>Viridiplantae</taxon>
        <taxon>Streptophyta</taxon>
        <taxon>Embryophyta</taxon>
        <taxon>Tracheophyta</taxon>
        <taxon>Spermatophyta</taxon>
        <taxon>Magnoliopsida</taxon>
        <taxon>Liliopsida</taxon>
        <taxon>Zingiberales</taxon>
        <taxon>Zingiberaceae</taxon>
        <taxon>Zingiber</taxon>
    </lineage>
</organism>
<gene>
    <name evidence="2" type="ORF">ZIOFF_024208</name>
</gene>
<dbReference type="InterPro" id="IPR008949">
    <property type="entry name" value="Isoprenoid_synthase_dom_sf"/>
</dbReference>
<dbReference type="InterPro" id="IPR005630">
    <property type="entry name" value="Terpene_synthase_metal-bd"/>
</dbReference>
<sequence>MGLNCHGQASRVHETMFLCTLQHGARRRILGDEEERLGHCAWLKERMGKLCKAYFEEAKWFHHGQTPKLQEYLENGWVSISNPIMLFNAYCMGKDLTGEALMCCIHLFLSLNLCFVAFSKSDPLRRGKVAEEIPDKRGCFLTFDALFHCCGIASSLTAKTCLPLAWPVCFARPACPDLSTRLVCLSQDLFVSPVCLSLGWSALPYLPAYPPDTKSPGLPLIRPVCPLDQPVLSTLCRLPSSLGRNQPLPAA</sequence>
<accession>A0A8J5LDD3</accession>
<dbReference type="GO" id="GO:0000287">
    <property type="term" value="F:magnesium ion binding"/>
    <property type="evidence" value="ECO:0007669"/>
    <property type="project" value="InterPro"/>
</dbReference>
<dbReference type="Pfam" id="PF03936">
    <property type="entry name" value="Terpene_synth_C"/>
    <property type="match status" value="1"/>
</dbReference>
<dbReference type="Gene3D" id="1.10.600.10">
    <property type="entry name" value="Farnesyl Diphosphate Synthase"/>
    <property type="match status" value="1"/>
</dbReference>
<dbReference type="Proteomes" id="UP000734854">
    <property type="component" value="Unassembled WGS sequence"/>
</dbReference>
<protein>
    <recommendedName>
        <fullName evidence="1">Terpene synthase metal-binding domain-containing protein</fullName>
    </recommendedName>
</protein>
<feature type="domain" description="Terpene synthase metal-binding" evidence="1">
    <location>
        <begin position="39"/>
        <end position="101"/>
    </location>
</feature>
<dbReference type="AlphaFoldDB" id="A0A8J5LDD3"/>
<dbReference type="GO" id="GO:0010333">
    <property type="term" value="F:terpene synthase activity"/>
    <property type="evidence" value="ECO:0007669"/>
    <property type="project" value="InterPro"/>
</dbReference>
<name>A0A8J5LDD3_ZINOF</name>
<dbReference type="SUPFAM" id="SSF48576">
    <property type="entry name" value="Terpenoid synthases"/>
    <property type="match status" value="1"/>
</dbReference>
<proteinExistence type="predicted"/>